<reference evidence="14 15" key="1">
    <citation type="submission" date="2019-08" db="EMBL/GenBank/DDBJ databases">
        <title>Complete genome sequence of Arcobacter acticola.</title>
        <authorList>
            <person name="Miller W."/>
        </authorList>
    </citation>
    <scope>NUCLEOTIDE SEQUENCE [LARGE SCALE GENOMIC DNA]</scope>
    <source>
        <strain evidence="14 15">KCTC 52212</strain>
    </source>
</reference>
<dbReference type="PANTHER" id="PTHR43394:SF1">
    <property type="entry name" value="ATP-BINDING CASSETTE SUB-FAMILY B MEMBER 10, MITOCHONDRIAL"/>
    <property type="match status" value="1"/>
</dbReference>
<evidence type="ECO:0000256" key="1">
    <source>
        <dbReference type="ARBA" id="ARBA00004651"/>
    </source>
</evidence>
<dbReference type="Gene3D" id="1.20.1560.10">
    <property type="entry name" value="ABC transporter type 1, transmembrane domain"/>
    <property type="match status" value="1"/>
</dbReference>
<dbReference type="SUPFAM" id="SSF90123">
    <property type="entry name" value="ABC transporter transmembrane region"/>
    <property type="match status" value="1"/>
</dbReference>
<evidence type="ECO:0000256" key="9">
    <source>
        <dbReference type="ARBA" id="ARBA00023136"/>
    </source>
</evidence>
<keyword evidence="5" id="KW-0547">Nucleotide-binding</keyword>
<dbReference type="PROSITE" id="PS50990">
    <property type="entry name" value="PEPTIDASE_C39"/>
    <property type="match status" value="1"/>
</dbReference>
<feature type="transmembrane region" description="Helical" evidence="10">
    <location>
        <begin position="285"/>
        <end position="308"/>
    </location>
</feature>
<dbReference type="NCBIfam" id="TIGR03375">
    <property type="entry name" value="type_I_sec_LssB"/>
    <property type="match status" value="1"/>
</dbReference>
<keyword evidence="6" id="KW-0378">Hydrolase</keyword>
<dbReference type="SUPFAM" id="SSF52540">
    <property type="entry name" value="P-loop containing nucleoside triphosphate hydrolases"/>
    <property type="match status" value="1"/>
</dbReference>
<evidence type="ECO:0000256" key="10">
    <source>
        <dbReference type="SAM" id="Phobius"/>
    </source>
</evidence>
<dbReference type="InterPro" id="IPR003439">
    <property type="entry name" value="ABC_transporter-like_ATP-bd"/>
</dbReference>
<name>A0A6M8EDN5_9BACT</name>
<comment type="subcellular location">
    <subcellularLocation>
        <location evidence="1">Cell membrane</location>
        <topology evidence="1">Multi-pass membrane protein</topology>
    </subcellularLocation>
</comment>
<dbReference type="PROSITE" id="PS50929">
    <property type="entry name" value="ABC_TM1F"/>
    <property type="match status" value="1"/>
</dbReference>
<dbReference type="SMART" id="SM00382">
    <property type="entry name" value="AAA"/>
    <property type="match status" value="1"/>
</dbReference>
<dbReference type="PROSITE" id="PS50893">
    <property type="entry name" value="ABC_TRANSPORTER_2"/>
    <property type="match status" value="1"/>
</dbReference>
<dbReference type="CDD" id="cd18587">
    <property type="entry name" value="ABC_6TM_LapB_like"/>
    <property type="match status" value="1"/>
</dbReference>
<keyword evidence="2" id="KW-0813">Transport</keyword>
<keyword evidence="7" id="KW-0067">ATP-binding</keyword>
<dbReference type="GO" id="GO:0016887">
    <property type="term" value="F:ATP hydrolysis activity"/>
    <property type="evidence" value="ECO:0007669"/>
    <property type="project" value="InterPro"/>
</dbReference>
<keyword evidence="4 10" id="KW-0812">Transmembrane</keyword>
<dbReference type="Gene3D" id="3.40.50.300">
    <property type="entry name" value="P-loop containing nucleotide triphosphate hydrolases"/>
    <property type="match status" value="1"/>
</dbReference>
<keyword evidence="8 10" id="KW-1133">Transmembrane helix</keyword>
<dbReference type="GO" id="GO:0005524">
    <property type="term" value="F:ATP binding"/>
    <property type="evidence" value="ECO:0007669"/>
    <property type="project" value="UniProtKB-KW"/>
</dbReference>
<evidence type="ECO:0000256" key="6">
    <source>
        <dbReference type="ARBA" id="ARBA00022801"/>
    </source>
</evidence>
<dbReference type="Pfam" id="PF00664">
    <property type="entry name" value="ABC_membrane"/>
    <property type="match status" value="1"/>
</dbReference>
<protein>
    <submittedName>
        <fullName evidence="14">Type I secretion system ATPase/permease, LssB family</fullName>
    </submittedName>
</protein>
<dbReference type="FunFam" id="3.40.50.300:FF:000299">
    <property type="entry name" value="ABC transporter ATP-binding protein/permease"/>
    <property type="match status" value="1"/>
</dbReference>
<dbReference type="EMBL" id="CP042652">
    <property type="protein sequence ID" value="QKE29643.1"/>
    <property type="molecule type" value="Genomic_DNA"/>
</dbReference>
<evidence type="ECO:0000256" key="4">
    <source>
        <dbReference type="ARBA" id="ARBA00022692"/>
    </source>
</evidence>
<dbReference type="InterPro" id="IPR011527">
    <property type="entry name" value="ABC1_TM_dom"/>
</dbReference>
<dbReference type="InterPro" id="IPR017750">
    <property type="entry name" value="ATPase_T1SS"/>
</dbReference>
<keyword evidence="9 10" id="KW-0472">Membrane</keyword>
<evidence type="ECO:0000256" key="8">
    <source>
        <dbReference type="ARBA" id="ARBA00022989"/>
    </source>
</evidence>
<evidence type="ECO:0000256" key="3">
    <source>
        <dbReference type="ARBA" id="ARBA00022475"/>
    </source>
</evidence>
<evidence type="ECO:0000259" key="12">
    <source>
        <dbReference type="PROSITE" id="PS50929"/>
    </source>
</evidence>
<organism evidence="14 15">
    <name type="scientific">Arcobacter acticola</name>
    <dbReference type="NCBI Taxonomy" id="1849015"/>
    <lineage>
        <taxon>Bacteria</taxon>
        <taxon>Pseudomonadati</taxon>
        <taxon>Campylobacterota</taxon>
        <taxon>Epsilonproteobacteria</taxon>
        <taxon>Campylobacterales</taxon>
        <taxon>Arcobacteraceae</taxon>
        <taxon>Arcobacter</taxon>
    </lineage>
</organism>
<dbReference type="InterPro" id="IPR003593">
    <property type="entry name" value="AAA+_ATPase"/>
</dbReference>
<evidence type="ECO:0000259" key="13">
    <source>
        <dbReference type="PROSITE" id="PS50990"/>
    </source>
</evidence>
<feature type="domain" description="Peptidase C39" evidence="13">
    <location>
        <begin position="18"/>
        <end position="142"/>
    </location>
</feature>
<dbReference type="AlphaFoldDB" id="A0A6M8EDN5"/>
<evidence type="ECO:0000259" key="11">
    <source>
        <dbReference type="PROSITE" id="PS50893"/>
    </source>
</evidence>
<feature type="domain" description="ABC transmembrane type-1" evidence="12">
    <location>
        <begin position="178"/>
        <end position="457"/>
    </location>
</feature>
<dbReference type="GO" id="GO:0005886">
    <property type="term" value="C:plasma membrane"/>
    <property type="evidence" value="ECO:0007669"/>
    <property type="project" value="UniProtKB-SubCell"/>
</dbReference>
<dbReference type="CDD" id="cd03245">
    <property type="entry name" value="ABCC_bacteriocin_exporters"/>
    <property type="match status" value="1"/>
</dbReference>
<feature type="transmembrane region" description="Helical" evidence="10">
    <location>
        <begin position="314"/>
        <end position="332"/>
    </location>
</feature>
<dbReference type="GO" id="GO:0008233">
    <property type="term" value="F:peptidase activity"/>
    <property type="evidence" value="ECO:0007669"/>
    <property type="project" value="InterPro"/>
</dbReference>
<evidence type="ECO:0000256" key="2">
    <source>
        <dbReference type="ARBA" id="ARBA00022448"/>
    </source>
</evidence>
<feature type="transmembrane region" description="Helical" evidence="10">
    <location>
        <begin position="175"/>
        <end position="201"/>
    </location>
</feature>
<evidence type="ECO:0000256" key="5">
    <source>
        <dbReference type="ARBA" id="ARBA00022741"/>
    </source>
</evidence>
<keyword evidence="15" id="KW-1185">Reference proteome</keyword>
<dbReference type="GO" id="GO:0006508">
    <property type="term" value="P:proteolysis"/>
    <property type="evidence" value="ECO:0007669"/>
    <property type="project" value="InterPro"/>
</dbReference>
<dbReference type="RefSeq" id="WP_172127560.1">
    <property type="nucleotide sequence ID" value="NZ_CP042652.1"/>
</dbReference>
<accession>A0A6M8EDN5</accession>
<dbReference type="InterPro" id="IPR005074">
    <property type="entry name" value="Peptidase_C39"/>
</dbReference>
<dbReference type="Gene3D" id="3.90.70.10">
    <property type="entry name" value="Cysteine proteinases"/>
    <property type="match status" value="1"/>
</dbReference>
<dbReference type="Pfam" id="PF00005">
    <property type="entry name" value="ABC_tran"/>
    <property type="match status" value="1"/>
</dbReference>
<feature type="domain" description="ABC transporter" evidence="11">
    <location>
        <begin position="491"/>
        <end position="726"/>
    </location>
</feature>
<feature type="transmembrane region" description="Helical" evidence="10">
    <location>
        <begin position="397"/>
        <end position="422"/>
    </location>
</feature>
<proteinExistence type="predicted"/>
<dbReference type="Proteomes" id="UP000503483">
    <property type="component" value="Chromosome"/>
</dbReference>
<dbReference type="PANTHER" id="PTHR43394">
    <property type="entry name" value="ATP-DEPENDENT PERMEASE MDL1, MITOCHONDRIAL"/>
    <property type="match status" value="1"/>
</dbReference>
<sequence>MDESNQVDLNGDFENIKEQRKEDTLLESLLFLSKYHKRTASAESLIAGLAIYNSLMTPSMFEKSAKRIGLITKAVSRKLSQIDNLALPAVMLLNNNKACIVLNIDLQKNKAILIMPHVSTETQITLSIEELEKLYTGNLFIIKPAYNFENRVDKDVEVEDTKKWFWRTMQKNLSIYKLVIVAALLINIFVIFVPLFTMNVYDRVLPNKAVDTLWVLLSGIVFVLIFDFILKLIRAYFIEQAGKRADIRMSSKIFDQLLNIKLDAKPSSTGMFVSRLQSFESVREFFTTATITAFVDLPFVIFFIGIIFYIGGPLGYVSLATMFIAITFSWFMQKPIKKTILNAAKEDQIKQTVLTETVTGLEIIKSVRAQNRMRTHWERSISQTSYYGNKSHYLSQIVTYFVGFISQLSGIVIVAGGVILATQGTVTMGAIIAAMMLNSRVIGPVSQIAGMIIRLDRTLLSLNNIDEIMKMPVERERNQKYLSRPDLDGDIVFKDVNFAYKDQKFDVLKNINLTIKKGERVGIIGKIGSGKSTLGKLLINLYEPSKGSILVDNTDIRQIDPVDLRRSVGYVPQEPFLFMGSIKDNITIGEQFATDEQILKAAQIAGVHDFLGKHEKGYDLIVGERGEGLSGGERQSVTLARAILSNPNILLLDEPTNMMDELSENIFKKKVQTIVKDKTVIIITHKPSLLSIVDRLIVIEDGKVVADGPKEKVVAAFGAKQPTATTVKQTIAKRVINE</sequence>
<dbReference type="Pfam" id="PF03412">
    <property type="entry name" value="Peptidase_C39"/>
    <property type="match status" value="1"/>
</dbReference>
<evidence type="ECO:0000313" key="14">
    <source>
        <dbReference type="EMBL" id="QKE29643.1"/>
    </source>
</evidence>
<keyword evidence="3" id="KW-1003">Cell membrane</keyword>
<evidence type="ECO:0000313" key="15">
    <source>
        <dbReference type="Proteomes" id="UP000503483"/>
    </source>
</evidence>
<dbReference type="KEGG" id="paco:AACT_2560"/>
<feature type="transmembrane region" description="Helical" evidence="10">
    <location>
        <begin position="213"/>
        <end position="233"/>
    </location>
</feature>
<evidence type="ECO:0000256" key="7">
    <source>
        <dbReference type="ARBA" id="ARBA00022840"/>
    </source>
</evidence>
<dbReference type="InterPro" id="IPR027417">
    <property type="entry name" value="P-loop_NTPase"/>
</dbReference>
<dbReference type="InterPro" id="IPR039421">
    <property type="entry name" value="Type_1_exporter"/>
</dbReference>
<dbReference type="InterPro" id="IPR036640">
    <property type="entry name" value="ABC1_TM_sf"/>
</dbReference>
<dbReference type="GO" id="GO:0015421">
    <property type="term" value="F:ABC-type oligopeptide transporter activity"/>
    <property type="evidence" value="ECO:0007669"/>
    <property type="project" value="TreeGrafter"/>
</dbReference>
<gene>
    <name evidence="14" type="ORF">AACT_2560</name>
</gene>